<reference evidence="1 2" key="1">
    <citation type="submission" date="2017-12" db="EMBL/GenBank/DDBJ databases">
        <title>Draft genome sequence of Ralstonia pickettii 52.</title>
        <authorList>
            <person name="Zheng B."/>
        </authorList>
    </citation>
    <scope>NUCLEOTIDE SEQUENCE [LARGE SCALE GENOMIC DNA]</scope>
    <source>
        <strain evidence="1 2">52</strain>
    </source>
</reference>
<dbReference type="OrthoDB" id="495783at2"/>
<comment type="caution">
    <text evidence="1">The sequence shown here is derived from an EMBL/GenBank/DDBJ whole genome shotgun (WGS) entry which is preliminary data.</text>
</comment>
<dbReference type="PANTHER" id="PTHR30087">
    <property type="entry name" value="INNER MEMBRANE PROTEIN"/>
    <property type="match status" value="1"/>
</dbReference>
<dbReference type="InterPro" id="IPR007553">
    <property type="entry name" value="2-thiour_desulf"/>
</dbReference>
<proteinExistence type="predicted"/>
<evidence type="ECO:0000313" key="1">
    <source>
        <dbReference type="EMBL" id="PLC40863.1"/>
    </source>
</evidence>
<dbReference type="EMBL" id="PKQE01000005">
    <property type="protein sequence ID" value="PLC40863.1"/>
    <property type="molecule type" value="Genomic_DNA"/>
</dbReference>
<protein>
    <submittedName>
        <fullName evidence="1">DUF523 domain-containing protein</fullName>
    </submittedName>
</protein>
<sequence>MQRVLVSACLLGQPVRYDGGTVVTEGGILARWQMEGRIVPMCPEMAGGLPVPRLPAEIHGEGGGAAVLRGAARVVEHHGHDVTQAFLQGAQRALEAAQAAGVQVAVLTERSPSCGSAFLYDGTFSSQLQEGEGVTAALLRQHGIRVFSQHQLEEAGRLLDALDAQGRADSSIGKP</sequence>
<accession>A0A2N4TMD5</accession>
<name>A0A2N4TMD5_RALPI</name>
<evidence type="ECO:0000313" key="2">
    <source>
        <dbReference type="Proteomes" id="UP000234456"/>
    </source>
</evidence>
<gene>
    <name evidence="1" type="ORF">C0Q88_20700</name>
</gene>
<dbReference type="Proteomes" id="UP000234456">
    <property type="component" value="Unassembled WGS sequence"/>
</dbReference>
<dbReference type="Pfam" id="PF04463">
    <property type="entry name" value="2-thiour_desulf"/>
    <property type="match status" value="1"/>
</dbReference>
<dbReference type="PANTHER" id="PTHR30087:SF1">
    <property type="entry name" value="HYPOTHETICAL CYTOSOLIC PROTEIN"/>
    <property type="match status" value="1"/>
</dbReference>
<dbReference type="AlphaFoldDB" id="A0A2N4TMD5"/>
<dbReference type="RefSeq" id="WP_102067101.1">
    <property type="nucleotide sequence ID" value="NZ_PKQE01000005.1"/>
</dbReference>
<organism evidence="1 2">
    <name type="scientific">Ralstonia pickettii</name>
    <name type="common">Burkholderia pickettii</name>
    <dbReference type="NCBI Taxonomy" id="329"/>
    <lineage>
        <taxon>Bacteria</taxon>
        <taxon>Pseudomonadati</taxon>
        <taxon>Pseudomonadota</taxon>
        <taxon>Betaproteobacteria</taxon>
        <taxon>Burkholderiales</taxon>
        <taxon>Burkholderiaceae</taxon>
        <taxon>Ralstonia</taxon>
    </lineage>
</organism>